<feature type="disulfide bond" evidence="4">
    <location>
        <begin position="20"/>
        <end position="72"/>
    </location>
</feature>
<dbReference type="Proteomes" id="UP000288216">
    <property type="component" value="Unassembled WGS sequence"/>
</dbReference>
<name>A0A401NW25_SCYTO</name>
<dbReference type="InterPro" id="IPR006208">
    <property type="entry name" value="Glyco_hormone_CN"/>
</dbReference>
<reference evidence="7 8" key="1">
    <citation type="journal article" date="2018" name="Nat. Ecol. Evol.">
        <title>Shark genomes provide insights into elasmobranch evolution and the origin of vertebrates.</title>
        <authorList>
            <person name="Hara Y"/>
            <person name="Yamaguchi K"/>
            <person name="Onimaru K"/>
            <person name="Kadota M"/>
            <person name="Koyanagi M"/>
            <person name="Keeley SD"/>
            <person name="Tatsumi K"/>
            <person name="Tanaka K"/>
            <person name="Motone F"/>
            <person name="Kageyama Y"/>
            <person name="Nozu R"/>
            <person name="Adachi N"/>
            <person name="Nishimura O"/>
            <person name="Nakagawa R"/>
            <person name="Tanegashima C"/>
            <person name="Kiyatake I"/>
            <person name="Matsumoto R"/>
            <person name="Murakumo K"/>
            <person name="Nishida K"/>
            <person name="Terakita A"/>
            <person name="Kuratani S"/>
            <person name="Sato K"/>
            <person name="Hyodo S Kuraku.S."/>
        </authorList>
    </citation>
    <scope>NUCLEOTIDE SEQUENCE [LARGE SCALE GENOMIC DNA]</scope>
</reference>
<feature type="disulfide bond" evidence="4">
    <location>
        <begin position="5"/>
        <end position="54"/>
    </location>
</feature>
<dbReference type="Pfam" id="PF00007">
    <property type="entry name" value="Cys_knot"/>
    <property type="match status" value="1"/>
</dbReference>
<comment type="caution">
    <text evidence="4">Lacks conserved residue(s) required for the propagation of feature annotation.</text>
</comment>
<dbReference type="SMART" id="SM00041">
    <property type="entry name" value="CT"/>
    <property type="match status" value="1"/>
</dbReference>
<evidence type="ECO:0000256" key="4">
    <source>
        <dbReference type="PROSITE-ProRule" id="PRU00039"/>
    </source>
</evidence>
<accession>A0A401NW25</accession>
<dbReference type="PANTHER" id="PTHR11339">
    <property type="entry name" value="EXTRACELLULAR MATRIX GLYCOPROTEIN RELATED"/>
    <property type="match status" value="1"/>
</dbReference>
<dbReference type="AlphaFoldDB" id="A0A401NW25"/>
<dbReference type="GO" id="GO:0031012">
    <property type="term" value="C:extracellular matrix"/>
    <property type="evidence" value="ECO:0007669"/>
    <property type="project" value="TreeGrafter"/>
</dbReference>
<evidence type="ECO:0000256" key="5">
    <source>
        <dbReference type="SAM" id="MobiDB-lite"/>
    </source>
</evidence>
<proteinExistence type="predicted"/>
<dbReference type="InterPro" id="IPR050780">
    <property type="entry name" value="Mucin_vWF_Thrombospondin_sf"/>
</dbReference>
<keyword evidence="3 4" id="KW-1015">Disulfide bond</keyword>
<gene>
    <name evidence="7" type="ORF">scyTo_0009917</name>
</gene>
<dbReference type="PANTHER" id="PTHR11339:SF386">
    <property type="entry name" value="HEMOLECTIN, ISOFORM A"/>
    <property type="match status" value="1"/>
</dbReference>
<feature type="compositionally biased region" description="Basic and acidic residues" evidence="5">
    <location>
        <begin position="125"/>
        <end position="136"/>
    </location>
</feature>
<sequence length="165" mass="18756">MHDSCKSIENVEIAACEGRCGTYSMYSSEVNSMEHQCNCCREVKSHQRETILICPDGSTVQYSYIYVDACDCIENNCEEPTSSPFTRTIHEASRAKRSLDRSSESGDMHSLISSESQTDLTSFKEAIEHKESKGEGNPEINLHSNRPKERKHRRRANAKKYIKLT</sequence>
<protein>
    <recommendedName>
        <fullName evidence="6">CTCK domain-containing protein</fullName>
    </recommendedName>
</protein>
<evidence type="ECO:0000259" key="6">
    <source>
        <dbReference type="PROSITE" id="PS01225"/>
    </source>
</evidence>
<evidence type="ECO:0000256" key="1">
    <source>
        <dbReference type="ARBA" id="ARBA00004613"/>
    </source>
</evidence>
<dbReference type="InterPro" id="IPR006207">
    <property type="entry name" value="Cys_knot_C"/>
</dbReference>
<evidence type="ECO:0000256" key="2">
    <source>
        <dbReference type="ARBA" id="ARBA00022525"/>
    </source>
</evidence>
<dbReference type="PROSITE" id="PS01225">
    <property type="entry name" value="CTCK_2"/>
    <property type="match status" value="1"/>
</dbReference>
<dbReference type="OrthoDB" id="10071893at2759"/>
<evidence type="ECO:0000256" key="3">
    <source>
        <dbReference type="ARBA" id="ARBA00023157"/>
    </source>
</evidence>
<feature type="domain" description="CTCK" evidence="6">
    <location>
        <begin position="1"/>
        <end position="78"/>
    </location>
</feature>
<feature type="compositionally biased region" description="Basic residues" evidence="5">
    <location>
        <begin position="148"/>
        <end position="165"/>
    </location>
</feature>
<organism evidence="7 8">
    <name type="scientific">Scyliorhinus torazame</name>
    <name type="common">Cloudy catshark</name>
    <name type="synonym">Catulus torazame</name>
    <dbReference type="NCBI Taxonomy" id="75743"/>
    <lineage>
        <taxon>Eukaryota</taxon>
        <taxon>Metazoa</taxon>
        <taxon>Chordata</taxon>
        <taxon>Craniata</taxon>
        <taxon>Vertebrata</taxon>
        <taxon>Chondrichthyes</taxon>
        <taxon>Elasmobranchii</taxon>
        <taxon>Galeomorphii</taxon>
        <taxon>Galeoidea</taxon>
        <taxon>Carcharhiniformes</taxon>
        <taxon>Scyliorhinidae</taxon>
        <taxon>Scyliorhinus</taxon>
    </lineage>
</organism>
<comment type="caution">
    <text evidence="7">The sequence shown here is derived from an EMBL/GenBank/DDBJ whole genome shotgun (WGS) entry which is preliminary data.</text>
</comment>
<keyword evidence="8" id="KW-1185">Reference proteome</keyword>
<dbReference type="STRING" id="75743.A0A401NW25"/>
<feature type="compositionally biased region" description="Basic and acidic residues" evidence="5">
    <location>
        <begin position="89"/>
        <end position="107"/>
    </location>
</feature>
<dbReference type="EMBL" id="BFAA01004166">
    <property type="protein sequence ID" value="GCB65086.1"/>
    <property type="molecule type" value="Genomic_DNA"/>
</dbReference>
<dbReference type="OMA" id="ENNCEEP"/>
<dbReference type="InterPro" id="IPR029034">
    <property type="entry name" value="Cystine-knot_cytokine"/>
</dbReference>
<keyword evidence="2" id="KW-0964">Secreted</keyword>
<evidence type="ECO:0000313" key="7">
    <source>
        <dbReference type="EMBL" id="GCB65086.1"/>
    </source>
</evidence>
<feature type="compositionally biased region" description="Polar residues" evidence="5">
    <location>
        <begin position="111"/>
        <end position="121"/>
    </location>
</feature>
<feature type="disulfide bond" evidence="4">
    <location>
        <begin position="16"/>
        <end position="70"/>
    </location>
</feature>
<feature type="region of interest" description="Disordered" evidence="5">
    <location>
        <begin position="89"/>
        <end position="165"/>
    </location>
</feature>
<dbReference type="PROSITE" id="PS01185">
    <property type="entry name" value="CTCK_1"/>
    <property type="match status" value="1"/>
</dbReference>
<dbReference type="GO" id="GO:0005615">
    <property type="term" value="C:extracellular space"/>
    <property type="evidence" value="ECO:0007669"/>
    <property type="project" value="TreeGrafter"/>
</dbReference>
<comment type="subcellular location">
    <subcellularLocation>
        <location evidence="1">Secreted</location>
    </subcellularLocation>
</comment>
<dbReference type="Gene3D" id="2.10.90.10">
    <property type="entry name" value="Cystine-knot cytokines"/>
    <property type="match status" value="1"/>
</dbReference>
<evidence type="ECO:0000313" key="8">
    <source>
        <dbReference type="Proteomes" id="UP000288216"/>
    </source>
</evidence>